<dbReference type="Proteomes" id="UP000288758">
    <property type="component" value="Chromosome"/>
</dbReference>
<dbReference type="AlphaFoldDB" id="A0A410S2K9"/>
<name>A0A410S2K9_CORCK</name>
<protein>
    <recommendedName>
        <fullName evidence="3">PRC-barrel domain-containing protein</fullName>
    </recommendedName>
</protein>
<proteinExistence type="predicted"/>
<evidence type="ECO:0000313" key="1">
    <source>
        <dbReference type="EMBL" id="QAT88318.1"/>
    </source>
</evidence>
<accession>A0A410S2K9</accession>
<dbReference type="RefSeq" id="WP_128799508.1">
    <property type="nucleotide sequence ID" value="NZ_CP034669.1"/>
</dbReference>
<evidence type="ECO:0000313" key="2">
    <source>
        <dbReference type="Proteomes" id="UP000288758"/>
    </source>
</evidence>
<dbReference type="EMBL" id="CP034669">
    <property type="protein sequence ID" value="QAT88318.1"/>
    <property type="molecule type" value="Genomic_DNA"/>
</dbReference>
<organism evidence="1 2">
    <name type="scientific">Corallococcus coralloides</name>
    <name type="common">Myxococcus coralloides</name>
    <dbReference type="NCBI Taxonomy" id="184914"/>
    <lineage>
        <taxon>Bacteria</taxon>
        <taxon>Pseudomonadati</taxon>
        <taxon>Myxococcota</taxon>
        <taxon>Myxococcia</taxon>
        <taxon>Myxococcales</taxon>
        <taxon>Cystobacterineae</taxon>
        <taxon>Myxococcaceae</taxon>
        <taxon>Corallococcus</taxon>
    </lineage>
</organism>
<gene>
    <name evidence="1" type="ORF">EJ065_6793</name>
</gene>
<evidence type="ECO:0008006" key="3">
    <source>
        <dbReference type="Google" id="ProtNLM"/>
    </source>
</evidence>
<sequence>MFKPTDIQRGMVVRDRDGEALGGIVAVDPRGFTIGKGRIFEREYPVRFCEVDDLDGDDVYLRRDLASLPGAVLAEGALDLDDEARHDLGTAPHRPVAYTHDLTGALVPME</sequence>
<reference evidence="1 2" key="1">
    <citation type="submission" date="2018-12" db="EMBL/GenBank/DDBJ databases">
        <title>Complete Genome Sequence of the Corallopyronin A producing Myxobacterium Corallococcus coralloides B035.</title>
        <authorList>
            <person name="Bouhired S.M."/>
            <person name="Rupp O."/>
            <person name="Blom J."/>
            <person name="Schaeberle T.F."/>
            <person name="Kehraus S."/>
            <person name="Schiefer A."/>
            <person name="Pfarr K."/>
            <person name="Goesmann A."/>
            <person name="Hoerauf A."/>
            <person name="Koenig G.M."/>
        </authorList>
    </citation>
    <scope>NUCLEOTIDE SEQUENCE [LARGE SCALE GENOMIC DNA]</scope>
    <source>
        <strain evidence="1 2">B035</strain>
    </source>
</reference>